<feature type="region of interest" description="Disordered" evidence="1">
    <location>
        <begin position="1"/>
        <end position="30"/>
    </location>
</feature>
<protein>
    <recommendedName>
        <fullName evidence="2">CCHC-type domain-containing protein</fullName>
    </recommendedName>
</protein>
<dbReference type="EMBL" id="JAADJG010001222">
    <property type="protein sequence ID" value="KAF4420556.1"/>
    <property type="molecule type" value="Genomic_DNA"/>
</dbReference>
<feature type="domain" description="CCHC-type" evidence="2">
    <location>
        <begin position="286"/>
        <end position="302"/>
    </location>
</feature>
<dbReference type="OrthoDB" id="10689742at2759"/>
<accession>A0A8H4NKR7</accession>
<dbReference type="SUPFAM" id="SSF57756">
    <property type="entry name" value="Retrovirus zinc finger-like domains"/>
    <property type="match status" value="1"/>
</dbReference>
<sequence>MPLAMTNNSRGGPPRPPASRGPRGPAHPVRPARFTTAISETPPLTSSFWRENQPRVCIDQLIEYYRYGLGLDSHVATGLAKRIVMQMERCVSVKVICDVKKAREYGPFELLNKCHLEGDALSNVLAVHIPLHQNSSVLLIFKSETEASPVRSDSNLSDLARRNREQNGTLNFVRMFEYPERQVPNWKRETGIEFDRVHWRYGQLWFRLLNLDSARKAVSINTVSTLNGLQTRFVSRDPRSIAMMCNHCHGLGHMKDTCPNRDVQECKHCLKQNHQSDDCWSKLDPVCRRCLRQGHASWDLRSCHHPSAINAIETARLFRGPAWWDTEARGQPYGVPVQVPNQEAHVRHDEDPFQDQNGTSIWQNMSPSDNLPNPQTVDSIQPHHPAPALQHAQSDLSAFNVVDATANMSLEDYTEHRRRTLREAMNILESPRAAPVDSTITPPMPVTPPAPRTPPVSRTSPMPRTRRVLQSMDPATLPSPVPYAPPKKYFPAMSATGSPKPDRAPVTPMGTSTPRPCHQVTAVPALPQLDEHPSDEVAICTPDESDQDSRVSCSSRPAAGPPTPSSRGSPPEAIADVLAISDSCTPPNSKSAAPLGKTGHTSSFEPSAKKRVKRKRSAEDALHSQDALFSDESNSVTSEGLLFDGRSQAEKFVSILSENRAMSSSPKGAQPAATISIPEPQTTPSPRMSLGRSTAERQIAAVSVQPPIVSPPLQRTEGNSTSIITEDIGEVIEDCIQVRTAPVQRTITSMLSTNSGK</sequence>
<reference evidence="3" key="1">
    <citation type="submission" date="2020-01" db="EMBL/GenBank/DDBJ databases">
        <title>Identification and distribution of gene clusters putatively required for synthesis of sphingolipid metabolism inhibitors in phylogenetically diverse species of the filamentous fungus Fusarium.</title>
        <authorList>
            <person name="Kim H.-S."/>
            <person name="Busman M."/>
            <person name="Brown D.W."/>
            <person name="Divon H."/>
            <person name="Uhlig S."/>
            <person name="Proctor R.H."/>
        </authorList>
    </citation>
    <scope>NUCLEOTIDE SEQUENCE</scope>
    <source>
        <strain evidence="3">NRRL 53441</strain>
    </source>
</reference>
<feature type="region of interest" description="Disordered" evidence="1">
    <location>
        <begin position="349"/>
        <end position="374"/>
    </location>
</feature>
<name>A0A8H4NKR7_9HYPO</name>
<gene>
    <name evidence="3" type="ORF">F53441_14380</name>
</gene>
<evidence type="ECO:0000256" key="1">
    <source>
        <dbReference type="SAM" id="MobiDB-lite"/>
    </source>
</evidence>
<feature type="compositionally biased region" description="Polar residues" evidence="1">
    <location>
        <begin position="354"/>
        <end position="374"/>
    </location>
</feature>
<dbReference type="InterPro" id="IPR036875">
    <property type="entry name" value="Znf_CCHC_sf"/>
</dbReference>
<feature type="region of interest" description="Disordered" evidence="1">
    <location>
        <begin position="492"/>
        <end position="518"/>
    </location>
</feature>
<dbReference type="Gene3D" id="4.10.60.10">
    <property type="entry name" value="Zinc finger, CCHC-type"/>
    <property type="match status" value="1"/>
</dbReference>
<feature type="domain" description="CCHC-type" evidence="2">
    <location>
        <begin position="265"/>
        <end position="281"/>
    </location>
</feature>
<dbReference type="Proteomes" id="UP000605986">
    <property type="component" value="Unassembled WGS sequence"/>
</dbReference>
<evidence type="ECO:0000259" key="2">
    <source>
        <dbReference type="SMART" id="SM00343"/>
    </source>
</evidence>
<feature type="region of interest" description="Disordered" evidence="1">
    <location>
        <begin position="538"/>
        <end position="626"/>
    </location>
</feature>
<dbReference type="AlphaFoldDB" id="A0A8H4NKR7"/>
<feature type="region of interest" description="Disordered" evidence="1">
    <location>
        <begin position="661"/>
        <end position="695"/>
    </location>
</feature>
<dbReference type="InterPro" id="IPR001878">
    <property type="entry name" value="Znf_CCHC"/>
</dbReference>
<feature type="compositionally biased region" description="Polar residues" evidence="1">
    <location>
        <begin position="582"/>
        <end position="591"/>
    </location>
</feature>
<evidence type="ECO:0000313" key="3">
    <source>
        <dbReference type="EMBL" id="KAF4420556.1"/>
    </source>
</evidence>
<feature type="domain" description="CCHC-type" evidence="2">
    <location>
        <begin position="244"/>
        <end position="260"/>
    </location>
</feature>
<dbReference type="GO" id="GO:0003676">
    <property type="term" value="F:nucleic acid binding"/>
    <property type="evidence" value="ECO:0007669"/>
    <property type="project" value="InterPro"/>
</dbReference>
<feature type="region of interest" description="Disordered" evidence="1">
    <location>
        <begin position="434"/>
        <end position="462"/>
    </location>
</feature>
<feature type="compositionally biased region" description="Pro residues" evidence="1">
    <location>
        <begin position="442"/>
        <end position="454"/>
    </location>
</feature>
<organism evidence="3 4">
    <name type="scientific">Fusarium austroafricanum</name>
    <dbReference type="NCBI Taxonomy" id="2364996"/>
    <lineage>
        <taxon>Eukaryota</taxon>
        <taxon>Fungi</taxon>
        <taxon>Dikarya</taxon>
        <taxon>Ascomycota</taxon>
        <taxon>Pezizomycotina</taxon>
        <taxon>Sordariomycetes</taxon>
        <taxon>Hypocreomycetidae</taxon>
        <taxon>Hypocreales</taxon>
        <taxon>Nectriaceae</taxon>
        <taxon>Fusarium</taxon>
        <taxon>Fusarium concolor species complex</taxon>
    </lineage>
</organism>
<comment type="caution">
    <text evidence="3">The sequence shown here is derived from an EMBL/GenBank/DDBJ whole genome shotgun (WGS) entry which is preliminary data.</text>
</comment>
<dbReference type="GO" id="GO:0008270">
    <property type="term" value="F:zinc ion binding"/>
    <property type="evidence" value="ECO:0007669"/>
    <property type="project" value="InterPro"/>
</dbReference>
<dbReference type="SMART" id="SM00343">
    <property type="entry name" value="ZnF_C2HC"/>
    <property type="match status" value="3"/>
</dbReference>
<evidence type="ECO:0000313" key="4">
    <source>
        <dbReference type="Proteomes" id="UP000605986"/>
    </source>
</evidence>
<keyword evidence="4" id="KW-1185">Reference proteome</keyword>
<proteinExistence type="predicted"/>